<protein>
    <submittedName>
        <fullName evidence="1">WGS project CCBQ000000000 data, contig 00104</fullName>
    </submittedName>
</protein>
<reference evidence="1 2" key="1">
    <citation type="submission" date="2014-03" db="EMBL/GenBank/DDBJ databases">
        <title>The genome of Kluyveromyces dobzhanskii.</title>
        <authorList>
            <person name="Nystedt B."/>
            <person name="Astrom S."/>
        </authorList>
    </citation>
    <scope>NUCLEOTIDE SEQUENCE [LARGE SCALE GENOMIC DNA]</scope>
    <source>
        <strain evidence="1 2">CBS 2104</strain>
    </source>
</reference>
<proteinExistence type="predicted"/>
<sequence length="71" mass="8317">MSEPKKDLKCPQCQSQLQRCMIQQNYAVTICTTETCQYPFNSDEIINDLSFISDRDILRAAKSRLEDEQRK</sequence>
<name>A0A0A8L5W7_9SACH</name>
<dbReference type="Proteomes" id="UP000031516">
    <property type="component" value="Unassembled WGS sequence"/>
</dbReference>
<gene>
    <name evidence="1" type="ORF">KLDO_g1927B</name>
</gene>
<dbReference type="OrthoDB" id="4039633at2759"/>
<organism evidence="1 2">
    <name type="scientific">Kluyveromyces dobzhanskii CBS 2104</name>
    <dbReference type="NCBI Taxonomy" id="1427455"/>
    <lineage>
        <taxon>Eukaryota</taxon>
        <taxon>Fungi</taxon>
        <taxon>Dikarya</taxon>
        <taxon>Ascomycota</taxon>
        <taxon>Saccharomycotina</taxon>
        <taxon>Saccharomycetes</taxon>
        <taxon>Saccharomycetales</taxon>
        <taxon>Saccharomycetaceae</taxon>
        <taxon>Kluyveromyces</taxon>
    </lineage>
</organism>
<evidence type="ECO:0000313" key="1">
    <source>
        <dbReference type="EMBL" id="CDO93635.1"/>
    </source>
</evidence>
<dbReference type="AlphaFoldDB" id="A0A0A8L5W7"/>
<comment type="caution">
    <text evidence="1">The sequence shown here is derived from an EMBL/GenBank/DDBJ whole genome shotgun (WGS) entry which is preliminary data.</text>
</comment>
<keyword evidence="2" id="KW-1185">Reference proteome</keyword>
<dbReference type="EMBL" id="CCBQ010000026">
    <property type="protein sequence ID" value="CDO93635.1"/>
    <property type="molecule type" value="Genomic_DNA"/>
</dbReference>
<evidence type="ECO:0000313" key="2">
    <source>
        <dbReference type="Proteomes" id="UP000031516"/>
    </source>
</evidence>
<accession>A0A0A8L5W7</accession>